<comment type="similarity">
    <text evidence="1 3">Belongs to the type-B carboxylesterase/lipase family.</text>
</comment>
<keyword evidence="2 3" id="KW-0378">Hydrolase</keyword>
<keyword evidence="6" id="KW-1185">Reference proteome</keyword>
<dbReference type="InterPro" id="IPR002018">
    <property type="entry name" value="CarbesteraseB"/>
</dbReference>
<feature type="signal peptide" evidence="3">
    <location>
        <begin position="1"/>
        <end position="19"/>
    </location>
</feature>
<dbReference type="Gene3D" id="3.40.50.1820">
    <property type="entry name" value="alpha/beta hydrolase"/>
    <property type="match status" value="1"/>
</dbReference>
<evidence type="ECO:0000256" key="2">
    <source>
        <dbReference type="ARBA" id="ARBA00022801"/>
    </source>
</evidence>
<evidence type="ECO:0000256" key="1">
    <source>
        <dbReference type="ARBA" id="ARBA00005964"/>
    </source>
</evidence>
<proteinExistence type="inferred from homology"/>
<feature type="chain" id="PRO_5040543548" description="Carboxylic ester hydrolase" evidence="3">
    <location>
        <begin position="20"/>
        <end position="535"/>
    </location>
</feature>
<organism evidence="5 6">
    <name type="scientific">Hymenoscyphus albidus</name>
    <dbReference type="NCBI Taxonomy" id="595503"/>
    <lineage>
        <taxon>Eukaryota</taxon>
        <taxon>Fungi</taxon>
        <taxon>Dikarya</taxon>
        <taxon>Ascomycota</taxon>
        <taxon>Pezizomycotina</taxon>
        <taxon>Leotiomycetes</taxon>
        <taxon>Helotiales</taxon>
        <taxon>Helotiaceae</taxon>
        <taxon>Hymenoscyphus</taxon>
    </lineage>
</organism>
<dbReference type="Proteomes" id="UP000701801">
    <property type="component" value="Unassembled WGS sequence"/>
</dbReference>
<dbReference type="Pfam" id="PF00135">
    <property type="entry name" value="COesterase"/>
    <property type="match status" value="1"/>
</dbReference>
<comment type="caution">
    <text evidence="5">The sequence shown here is derived from an EMBL/GenBank/DDBJ whole genome shotgun (WGS) entry which is preliminary data.</text>
</comment>
<dbReference type="OrthoDB" id="408631at2759"/>
<dbReference type="PROSITE" id="PS00122">
    <property type="entry name" value="CARBOXYLESTERASE_B_1"/>
    <property type="match status" value="1"/>
</dbReference>
<dbReference type="InterPro" id="IPR019826">
    <property type="entry name" value="Carboxylesterase_B_AS"/>
</dbReference>
<evidence type="ECO:0000313" key="6">
    <source>
        <dbReference type="Proteomes" id="UP000701801"/>
    </source>
</evidence>
<dbReference type="SUPFAM" id="SSF53474">
    <property type="entry name" value="alpha/beta-Hydrolases"/>
    <property type="match status" value="1"/>
</dbReference>
<evidence type="ECO:0000313" key="5">
    <source>
        <dbReference type="EMBL" id="CAG8980826.1"/>
    </source>
</evidence>
<dbReference type="InterPro" id="IPR050654">
    <property type="entry name" value="AChE-related_enzymes"/>
</dbReference>
<dbReference type="PANTHER" id="PTHR43918:SF4">
    <property type="entry name" value="CARBOXYLIC ESTER HYDROLASE"/>
    <property type="match status" value="1"/>
</dbReference>
<dbReference type="GO" id="GO:0052689">
    <property type="term" value="F:carboxylic ester hydrolase activity"/>
    <property type="evidence" value="ECO:0007669"/>
    <property type="project" value="TreeGrafter"/>
</dbReference>
<reference evidence="5" key="1">
    <citation type="submission" date="2021-07" db="EMBL/GenBank/DDBJ databases">
        <authorList>
            <person name="Durling M."/>
        </authorList>
    </citation>
    <scope>NUCLEOTIDE SEQUENCE</scope>
</reference>
<dbReference type="InterPro" id="IPR029058">
    <property type="entry name" value="AB_hydrolase_fold"/>
</dbReference>
<dbReference type="EC" id="3.1.1.-" evidence="3"/>
<protein>
    <recommendedName>
        <fullName evidence="3">Carboxylic ester hydrolase</fullName>
        <ecNumber evidence="3">3.1.1.-</ecNumber>
    </recommendedName>
</protein>
<dbReference type="AlphaFoldDB" id="A0A9N9M0J4"/>
<gene>
    <name evidence="5" type="ORF">HYALB_00003754</name>
</gene>
<dbReference type="EMBL" id="CAJVRM010000418">
    <property type="protein sequence ID" value="CAG8980826.1"/>
    <property type="molecule type" value="Genomic_DNA"/>
</dbReference>
<evidence type="ECO:0000259" key="4">
    <source>
        <dbReference type="Pfam" id="PF00135"/>
    </source>
</evidence>
<feature type="domain" description="Carboxylesterase type B" evidence="4">
    <location>
        <begin position="24"/>
        <end position="507"/>
    </location>
</feature>
<evidence type="ECO:0000256" key="3">
    <source>
        <dbReference type="RuleBase" id="RU361235"/>
    </source>
</evidence>
<accession>A0A9N9M0J4</accession>
<name>A0A9N9M0J4_9HELO</name>
<dbReference type="PANTHER" id="PTHR43918">
    <property type="entry name" value="ACETYLCHOLINESTERASE"/>
    <property type="match status" value="1"/>
</dbReference>
<keyword evidence="3" id="KW-0732">Signal</keyword>
<sequence>MSFYRFISFTLAIAGFLSAEPIARSQAGIYHGRYLPTFNQDVFLGIKYSPKPVRFTPSVLASDSPNSEFNATSYGTDCYGFGADTTRMVAEGFTTLGEDCLHLNIVKPAGESEGLPVLLWIYGGGWFTGATSDPRYNLSYIVEQSVLNGKPVMGVSINYRLAAFGFIFSEEVKASGNQNLGLRDQRIAMKWVNRHIASFGGDPNKVTIWGESAGAYSVGDHIAAYDGDSEGLFRAAILESGGGVGAPLNGTDWYQHVYDELSFKAGCSNATDTLQCLREVPYEVIAPLAYNGRDQWFHTIDGSLIPRFGQESLVTGKFAKIPILLGTNTDEGFGFNAVNNDTQAIGVLTHNQRFNIDEAQAKRLLELYPNDPTIGYPYGWGNRTWPGKGLQYKRIWSIATDMTMFAPRRLFAEQMRKYVSHVYSYRWDAPKYNTTNDIGVNHFSEIPFVFGNPEQDFTPLGNSTENLRLARLVGRMWTSFAYDLDPNGHGVPGIVQWPKYSADDAKNFVFRKDLSYTEPDTDRGEAVAYINTIVR</sequence>